<accession>A0AAV1JFF2</accession>
<dbReference type="Gene3D" id="2.40.10.10">
    <property type="entry name" value="Trypsin-like serine proteases"/>
    <property type="match status" value="1"/>
</dbReference>
<dbReference type="PANTHER" id="PTHR24276:SF98">
    <property type="entry name" value="FI18310P1-RELATED"/>
    <property type="match status" value="1"/>
</dbReference>
<keyword evidence="2" id="KW-0378">Hydrolase</keyword>
<dbReference type="GO" id="GO:0004252">
    <property type="term" value="F:serine-type endopeptidase activity"/>
    <property type="evidence" value="ECO:0007669"/>
    <property type="project" value="InterPro"/>
</dbReference>
<dbReference type="AlphaFoldDB" id="A0AAV1JFF2"/>
<dbReference type="Pfam" id="PF00089">
    <property type="entry name" value="Trypsin"/>
    <property type="match status" value="1"/>
</dbReference>
<comment type="caution">
    <text evidence="6">The sequence shown here is derived from an EMBL/GenBank/DDBJ whole genome shotgun (WGS) entry which is preliminary data.</text>
</comment>
<evidence type="ECO:0000313" key="6">
    <source>
        <dbReference type="EMBL" id="CAK1546957.1"/>
    </source>
</evidence>
<dbReference type="Proteomes" id="UP001497472">
    <property type="component" value="Unassembled WGS sequence"/>
</dbReference>
<evidence type="ECO:0000256" key="1">
    <source>
        <dbReference type="ARBA" id="ARBA00022670"/>
    </source>
</evidence>
<keyword evidence="4" id="KW-1015">Disulfide bond</keyword>
<keyword evidence="1" id="KW-0645">Protease</keyword>
<name>A0AAV1JFF2_9NEOP</name>
<feature type="domain" description="Peptidase S1" evidence="5">
    <location>
        <begin position="24"/>
        <end position="259"/>
    </location>
</feature>
<dbReference type="PANTHER" id="PTHR24276">
    <property type="entry name" value="POLYSERASE-RELATED"/>
    <property type="match status" value="1"/>
</dbReference>
<dbReference type="PROSITE" id="PS00134">
    <property type="entry name" value="TRYPSIN_HIS"/>
    <property type="match status" value="1"/>
</dbReference>
<dbReference type="PROSITE" id="PS50240">
    <property type="entry name" value="TRYPSIN_DOM"/>
    <property type="match status" value="1"/>
</dbReference>
<evidence type="ECO:0000313" key="7">
    <source>
        <dbReference type="Proteomes" id="UP001497472"/>
    </source>
</evidence>
<dbReference type="InterPro" id="IPR001254">
    <property type="entry name" value="Trypsin_dom"/>
</dbReference>
<sequence>MIYSILLLHKLFYECNSYRTDLRIYGGEDADVRKFPFAVALEISYKRSKNTKYERFCSATALSPRWTLTASHCLNALPEITRGLKSAKPVVRYYSPDKKPLRKDIRTLIHPNYYENHKDYRVNNDIGFIQSDGIDISFYPRLSPVDYRTLYGQETTYLGYGLTYIRVGEENNTLKTMVAMITECDRTKVNGWPTICTVPKCGSVDLMRPGDSGGTVLHGSGVIAVHSAGIGWARVCKYNYAGIDVPVSPFIDWIASEIAKSS</sequence>
<proteinExistence type="predicted"/>
<keyword evidence="3" id="KW-0720">Serine protease</keyword>
<dbReference type="EMBL" id="CAVLEF010000009">
    <property type="protein sequence ID" value="CAK1546957.1"/>
    <property type="molecule type" value="Genomic_DNA"/>
</dbReference>
<dbReference type="GO" id="GO:0006508">
    <property type="term" value="P:proteolysis"/>
    <property type="evidence" value="ECO:0007669"/>
    <property type="project" value="UniProtKB-KW"/>
</dbReference>
<protein>
    <recommendedName>
        <fullName evidence="5">Peptidase S1 domain-containing protein</fullName>
    </recommendedName>
</protein>
<organism evidence="6 7">
    <name type="scientific">Leptosia nina</name>
    <dbReference type="NCBI Taxonomy" id="320188"/>
    <lineage>
        <taxon>Eukaryota</taxon>
        <taxon>Metazoa</taxon>
        <taxon>Ecdysozoa</taxon>
        <taxon>Arthropoda</taxon>
        <taxon>Hexapoda</taxon>
        <taxon>Insecta</taxon>
        <taxon>Pterygota</taxon>
        <taxon>Neoptera</taxon>
        <taxon>Endopterygota</taxon>
        <taxon>Lepidoptera</taxon>
        <taxon>Glossata</taxon>
        <taxon>Ditrysia</taxon>
        <taxon>Papilionoidea</taxon>
        <taxon>Pieridae</taxon>
        <taxon>Pierinae</taxon>
        <taxon>Leptosia</taxon>
    </lineage>
</organism>
<evidence type="ECO:0000256" key="2">
    <source>
        <dbReference type="ARBA" id="ARBA00022801"/>
    </source>
</evidence>
<dbReference type="SUPFAM" id="SSF50494">
    <property type="entry name" value="Trypsin-like serine proteases"/>
    <property type="match status" value="1"/>
</dbReference>
<keyword evidence="7" id="KW-1185">Reference proteome</keyword>
<dbReference type="SMART" id="SM00020">
    <property type="entry name" value="Tryp_SPc"/>
    <property type="match status" value="1"/>
</dbReference>
<dbReference type="InterPro" id="IPR050430">
    <property type="entry name" value="Peptidase_S1"/>
</dbReference>
<dbReference type="InterPro" id="IPR018114">
    <property type="entry name" value="TRYPSIN_HIS"/>
</dbReference>
<dbReference type="InterPro" id="IPR009003">
    <property type="entry name" value="Peptidase_S1_PA"/>
</dbReference>
<evidence type="ECO:0000256" key="3">
    <source>
        <dbReference type="ARBA" id="ARBA00022825"/>
    </source>
</evidence>
<dbReference type="InterPro" id="IPR043504">
    <property type="entry name" value="Peptidase_S1_PA_chymotrypsin"/>
</dbReference>
<evidence type="ECO:0000259" key="5">
    <source>
        <dbReference type="PROSITE" id="PS50240"/>
    </source>
</evidence>
<evidence type="ECO:0000256" key="4">
    <source>
        <dbReference type="ARBA" id="ARBA00023157"/>
    </source>
</evidence>
<reference evidence="6 7" key="1">
    <citation type="submission" date="2023-11" db="EMBL/GenBank/DDBJ databases">
        <authorList>
            <person name="Okamura Y."/>
        </authorList>
    </citation>
    <scope>NUCLEOTIDE SEQUENCE [LARGE SCALE GENOMIC DNA]</scope>
</reference>
<gene>
    <name evidence="6" type="ORF">LNINA_LOCUS6464</name>
</gene>